<reference evidence="2" key="1">
    <citation type="submission" date="2016-10" db="EMBL/GenBank/DDBJ databases">
        <title>Comparative genomics uncovers the prolific and rare metabolic potential of the cyanobacterial genus Moorea.</title>
        <authorList>
            <person name="Leao T."/>
            <person name="Castelao G."/>
            <person name="Korobeynikov A."/>
            <person name="Monroe E.A."/>
            <person name="Podell S."/>
            <person name="Glukhov E."/>
            <person name="Allen E."/>
            <person name="Gerwick W.H."/>
            <person name="Gerwick L."/>
        </authorList>
    </citation>
    <scope>NUCLEOTIDE SEQUENCE [LARGE SCALE GENOMIC DNA]</scope>
    <source>
        <strain evidence="2">JHB</strain>
    </source>
</reference>
<dbReference type="EMBL" id="CP017708">
    <property type="protein sequence ID" value="AOY79874.1"/>
    <property type="molecule type" value="Genomic_DNA"/>
</dbReference>
<evidence type="ECO:0000313" key="2">
    <source>
        <dbReference type="Proteomes" id="UP000176944"/>
    </source>
</evidence>
<proteinExistence type="predicted"/>
<name>A0A1D9FX83_MOOP1</name>
<dbReference type="Proteomes" id="UP000176944">
    <property type="component" value="Chromosome"/>
</dbReference>
<gene>
    <name evidence="1" type="ORF">BJP36_07955</name>
</gene>
<organism evidence="1 2">
    <name type="scientific">Moorena producens (strain JHB)</name>
    <dbReference type="NCBI Taxonomy" id="1454205"/>
    <lineage>
        <taxon>Bacteria</taxon>
        <taxon>Bacillati</taxon>
        <taxon>Cyanobacteriota</taxon>
        <taxon>Cyanophyceae</taxon>
        <taxon>Coleofasciculales</taxon>
        <taxon>Coleofasciculaceae</taxon>
        <taxon>Moorena</taxon>
    </lineage>
</organism>
<evidence type="ECO:0000313" key="1">
    <source>
        <dbReference type="EMBL" id="AOY79874.1"/>
    </source>
</evidence>
<dbReference type="AlphaFoldDB" id="A0A1D9FX83"/>
<protein>
    <submittedName>
        <fullName evidence="1">Uncharacterized protein</fullName>
    </submittedName>
</protein>
<sequence length="78" mass="8436">MGGTPKTALPPQDRAASLPTPDYYIAPINTKGYIADGFPIHIFSKSELLKALDIAKKIKLYLTSVLDISSQSKVVTCL</sequence>
<accession>A0A1D9FX83</accession>